<dbReference type="GO" id="GO:0016787">
    <property type="term" value="F:hydrolase activity"/>
    <property type="evidence" value="ECO:0007669"/>
    <property type="project" value="UniProtKB-KW"/>
</dbReference>
<keyword evidence="3" id="KW-0732">Signal</keyword>
<keyword evidence="2" id="KW-0472">Membrane</keyword>
<name>A0ABT5DEC3_9BACT</name>
<proteinExistence type="predicted"/>
<dbReference type="Pfam" id="PF00144">
    <property type="entry name" value="Beta-lactamase"/>
    <property type="match status" value="1"/>
</dbReference>
<evidence type="ECO:0000256" key="3">
    <source>
        <dbReference type="SAM" id="SignalP"/>
    </source>
</evidence>
<feature type="signal peptide" evidence="3">
    <location>
        <begin position="1"/>
        <end position="19"/>
    </location>
</feature>
<dbReference type="SUPFAM" id="SSF56601">
    <property type="entry name" value="beta-lactamase/transpeptidase-like"/>
    <property type="match status" value="1"/>
</dbReference>
<evidence type="ECO:0000259" key="4">
    <source>
        <dbReference type="Pfam" id="PF00144"/>
    </source>
</evidence>
<protein>
    <submittedName>
        <fullName evidence="5">Serine hydrolase</fullName>
    </submittedName>
</protein>
<evidence type="ECO:0000256" key="2">
    <source>
        <dbReference type="ARBA" id="ARBA00023136"/>
    </source>
</evidence>
<comment type="subcellular location">
    <subcellularLocation>
        <location evidence="1">Membrane</location>
    </subcellularLocation>
</comment>
<evidence type="ECO:0000313" key="6">
    <source>
        <dbReference type="Proteomes" id="UP001221838"/>
    </source>
</evidence>
<dbReference type="InterPro" id="IPR050491">
    <property type="entry name" value="AmpC-like"/>
</dbReference>
<feature type="chain" id="PRO_5046193051" evidence="3">
    <location>
        <begin position="20"/>
        <end position="362"/>
    </location>
</feature>
<gene>
    <name evidence="5" type="ORF">POL68_23285</name>
</gene>
<dbReference type="EMBL" id="JAQNDM010000002">
    <property type="protein sequence ID" value="MDC0711414.1"/>
    <property type="molecule type" value="Genomic_DNA"/>
</dbReference>
<dbReference type="InterPro" id="IPR012338">
    <property type="entry name" value="Beta-lactam/transpept-like"/>
</dbReference>
<evidence type="ECO:0000313" key="5">
    <source>
        <dbReference type="EMBL" id="MDC0711414.1"/>
    </source>
</evidence>
<organism evidence="5 6">
    <name type="scientific">Stigmatella ashevillensis</name>
    <dbReference type="NCBI Taxonomy" id="2995309"/>
    <lineage>
        <taxon>Bacteria</taxon>
        <taxon>Pseudomonadati</taxon>
        <taxon>Myxococcota</taxon>
        <taxon>Myxococcia</taxon>
        <taxon>Myxococcales</taxon>
        <taxon>Cystobacterineae</taxon>
        <taxon>Archangiaceae</taxon>
        <taxon>Stigmatella</taxon>
    </lineage>
</organism>
<accession>A0ABT5DEC3</accession>
<reference evidence="5 6" key="1">
    <citation type="submission" date="2022-11" db="EMBL/GenBank/DDBJ databases">
        <title>Minimal conservation of predation-associated metabolite biosynthetic gene clusters underscores biosynthetic potential of Myxococcota including descriptions for ten novel species: Archangium lansinium sp. nov., Myxococcus landrumus sp. nov., Nannocystis bai.</title>
        <authorList>
            <person name="Ahearne A."/>
            <person name="Stevens C."/>
            <person name="Dowd S."/>
        </authorList>
    </citation>
    <scope>NUCLEOTIDE SEQUENCE [LARGE SCALE GENOMIC DNA]</scope>
    <source>
        <strain evidence="5 6">NCWAL01</strain>
    </source>
</reference>
<comment type="caution">
    <text evidence="5">The sequence shown here is derived from an EMBL/GenBank/DDBJ whole genome shotgun (WGS) entry which is preliminary data.</text>
</comment>
<evidence type="ECO:0000256" key="1">
    <source>
        <dbReference type="ARBA" id="ARBA00004370"/>
    </source>
</evidence>
<dbReference type="Gene3D" id="3.40.710.10">
    <property type="entry name" value="DD-peptidase/beta-lactamase superfamily"/>
    <property type="match status" value="1"/>
</dbReference>
<dbReference type="PANTHER" id="PTHR46825">
    <property type="entry name" value="D-ALANYL-D-ALANINE-CARBOXYPEPTIDASE/ENDOPEPTIDASE AMPH"/>
    <property type="match status" value="1"/>
</dbReference>
<keyword evidence="6" id="KW-1185">Reference proteome</keyword>
<feature type="domain" description="Beta-lactamase-related" evidence="4">
    <location>
        <begin position="33"/>
        <end position="350"/>
    </location>
</feature>
<dbReference type="InterPro" id="IPR001466">
    <property type="entry name" value="Beta-lactam-related"/>
</dbReference>
<dbReference type="PANTHER" id="PTHR46825:SF11">
    <property type="entry name" value="PENICILLIN-BINDING PROTEIN 4"/>
    <property type="match status" value="1"/>
</dbReference>
<sequence>MKGVAVCWALLLAFSPPSAAEQPVAPAAFLSAIDGFVREQNFSGTILVEERGIRLYQGSFGLANRAFAVPTDLSTRYKIASITKLFTSVLILQLQQEGKLDLKAKIRTYLPDFTGDAADRVTLHQLLNHTSGMAQFDTLGSYQEAFEKGIPQYQRPTAVPALLALCCSGKLVREPGTEFDYNNGEYFILGAIIERLTGLSYEDALAARILKPLGLKDTGMMHWDEIVSRLAPSYFYREDSKTLINDMPVYYENWYAAGGMYSTVTDLARFADALFGGRLLKPTALDLLLAPGLDDYGYGLWSYTLQRGGKPYQIAKRPGRIMGANSVLYRLRGRNATIVILANTNRADLDVFAQRIADILVR</sequence>
<keyword evidence="5" id="KW-0378">Hydrolase</keyword>
<dbReference type="RefSeq" id="WP_272141367.1">
    <property type="nucleotide sequence ID" value="NZ_JAQNDM010000002.1"/>
</dbReference>
<dbReference type="Proteomes" id="UP001221838">
    <property type="component" value="Unassembled WGS sequence"/>
</dbReference>